<dbReference type="EMBL" id="GGFM01012356">
    <property type="protein sequence ID" value="MBW33107.1"/>
    <property type="molecule type" value="Transcribed_RNA"/>
</dbReference>
<feature type="chain" id="PRO_5014824425" evidence="1">
    <location>
        <begin position="23"/>
        <end position="84"/>
    </location>
</feature>
<feature type="signal peptide" evidence="1">
    <location>
        <begin position="1"/>
        <end position="22"/>
    </location>
</feature>
<evidence type="ECO:0000256" key="1">
    <source>
        <dbReference type="SAM" id="SignalP"/>
    </source>
</evidence>
<organism evidence="2">
    <name type="scientific">Anopheles braziliensis</name>
    <dbReference type="NCBI Taxonomy" id="58242"/>
    <lineage>
        <taxon>Eukaryota</taxon>
        <taxon>Metazoa</taxon>
        <taxon>Ecdysozoa</taxon>
        <taxon>Arthropoda</taxon>
        <taxon>Hexapoda</taxon>
        <taxon>Insecta</taxon>
        <taxon>Pterygota</taxon>
        <taxon>Neoptera</taxon>
        <taxon>Endopterygota</taxon>
        <taxon>Diptera</taxon>
        <taxon>Nematocera</taxon>
        <taxon>Culicoidea</taxon>
        <taxon>Culicidae</taxon>
        <taxon>Anophelinae</taxon>
        <taxon>Anopheles</taxon>
    </lineage>
</organism>
<evidence type="ECO:0000313" key="2">
    <source>
        <dbReference type="EMBL" id="MBW33107.1"/>
    </source>
</evidence>
<protein>
    <submittedName>
        <fullName evidence="2">Putative secreted peptide</fullName>
    </submittedName>
</protein>
<sequence length="84" mass="9356">MQLENRVVLCFRLALATQAVAGGGWEWRNRLHPQRMMADLDSVNHHPPNCSACDSEEQETATYSSATPFLQCCCCCSQSSMCLD</sequence>
<keyword evidence="1" id="KW-0732">Signal</keyword>
<dbReference type="AlphaFoldDB" id="A0A2M3ZX13"/>
<proteinExistence type="predicted"/>
<name>A0A2M3ZX13_9DIPT</name>
<reference evidence="2" key="1">
    <citation type="submission" date="2018-01" db="EMBL/GenBank/DDBJ databases">
        <title>An insight into the sialome of Amazonian anophelines.</title>
        <authorList>
            <person name="Ribeiro J.M."/>
            <person name="Scarpassa V."/>
            <person name="Calvo E."/>
        </authorList>
    </citation>
    <scope>NUCLEOTIDE SEQUENCE</scope>
    <source>
        <tissue evidence="2">Salivary glands</tissue>
    </source>
</reference>
<accession>A0A2M3ZX13</accession>